<evidence type="ECO:0000256" key="5">
    <source>
        <dbReference type="ARBA" id="ARBA00023136"/>
    </source>
</evidence>
<evidence type="ECO:0000256" key="3">
    <source>
        <dbReference type="ARBA" id="ARBA00022692"/>
    </source>
</evidence>
<accession>A0A381NEW2</accession>
<dbReference type="PROSITE" id="PS01271">
    <property type="entry name" value="NA_SULFATE"/>
    <property type="match status" value="1"/>
</dbReference>
<comment type="subcellular location">
    <subcellularLocation>
        <location evidence="1">Membrane</location>
        <topology evidence="1">Multi-pass membrane protein</topology>
    </subcellularLocation>
</comment>
<evidence type="ECO:0000256" key="2">
    <source>
        <dbReference type="ARBA" id="ARBA00022448"/>
    </source>
</evidence>
<feature type="transmembrane region" description="Helical" evidence="6">
    <location>
        <begin position="89"/>
        <end position="106"/>
    </location>
</feature>
<dbReference type="Pfam" id="PF00939">
    <property type="entry name" value="Na_sulph_symp"/>
    <property type="match status" value="1"/>
</dbReference>
<feature type="transmembrane region" description="Helical" evidence="6">
    <location>
        <begin position="402"/>
        <end position="419"/>
    </location>
</feature>
<feature type="transmembrane region" description="Helical" evidence="6">
    <location>
        <begin position="344"/>
        <end position="362"/>
    </location>
</feature>
<sequence length="489" mass="52764">MEQNNQKNKKNLGFILGLLGAIIMLLLPNPESLSIEAQRTAAVFIWMGVWWATEAVPIAVTALIPLVCFPLLGVLDIESTAAPYANKNIYLFLGGFFLSIAIQKSNLHKRIALNILKYTGTGGKSIIGGFMLSAGLLSMWIMNTSTTIMLLPIGLAIITVVKESMSDLSNKDKVNFQVALLLGIAYGANIGGMATLIGTAPNMALNGFMEDNYNVSISFLDWMKVGLPLSMILLPMTWWTLTTVSFPVNFQSSFETQRTIKNMRLDLGVMKTPEKRVFIIFIITALLWIFRSPSDSWGIDKIPGLEGLTDPGIAMLCGLMLFLTPNGDNTHKNLLEWKDAQEGIPWGILILFGGGLSLAFAAQSSGLAEWLGSLVPGGLSTIVLIFIFTALVIFLTELTSNLATTATFLPIVAAIALQFDFNPLLLTASVALAASCAFMLPVATPPNAIVFGSELISVPQMMKAGILINLIAIILVSLAGIYLIPAFLI</sequence>
<proteinExistence type="predicted"/>
<keyword evidence="2" id="KW-0813">Transport</keyword>
<evidence type="ECO:0000313" key="7">
    <source>
        <dbReference type="EMBL" id="SUZ52634.1"/>
    </source>
</evidence>
<name>A0A381NEW2_9ZZZZ</name>
<feature type="transmembrane region" description="Helical" evidence="6">
    <location>
        <begin position="302"/>
        <end position="323"/>
    </location>
</feature>
<dbReference type="PANTHER" id="PTHR10283">
    <property type="entry name" value="SOLUTE CARRIER FAMILY 13 MEMBER"/>
    <property type="match status" value="1"/>
</dbReference>
<dbReference type="InterPro" id="IPR031312">
    <property type="entry name" value="Na/sul_symport_CS"/>
</dbReference>
<dbReference type="InterPro" id="IPR001898">
    <property type="entry name" value="SLC13A/DASS"/>
</dbReference>
<feature type="transmembrane region" description="Helical" evidence="6">
    <location>
        <begin position="49"/>
        <end position="77"/>
    </location>
</feature>
<reference evidence="7" key="1">
    <citation type="submission" date="2018-05" db="EMBL/GenBank/DDBJ databases">
        <authorList>
            <person name="Lanie J.A."/>
            <person name="Ng W.-L."/>
            <person name="Kazmierczak K.M."/>
            <person name="Andrzejewski T.M."/>
            <person name="Davidsen T.M."/>
            <person name="Wayne K.J."/>
            <person name="Tettelin H."/>
            <person name="Glass J.I."/>
            <person name="Rusch D."/>
            <person name="Podicherti R."/>
            <person name="Tsui H.-C.T."/>
            <person name="Winkler M.E."/>
        </authorList>
    </citation>
    <scope>NUCLEOTIDE SEQUENCE</scope>
</reference>
<evidence type="ECO:0000256" key="1">
    <source>
        <dbReference type="ARBA" id="ARBA00004141"/>
    </source>
</evidence>
<keyword evidence="5 6" id="KW-0472">Membrane</keyword>
<feature type="transmembrane region" description="Helical" evidence="6">
    <location>
        <begin position="425"/>
        <end position="443"/>
    </location>
</feature>
<dbReference type="PANTHER" id="PTHR10283:SF82">
    <property type="entry name" value="SOLUTE CARRIER FAMILY 13 MEMBER 2"/>
    <property type="match status" value="1"/>
</dbReference>
<feature type="transmembrane region" description="Helical" evidence="6">
    <location>
        <begin position="126"/>
        <end position="158"/>
    </location>
</feature>
<dbReference type="EMBL" id="UINC01000286">
    <property type="protein sequence ID" value="SUZ52634.1"/>
    <property type="molecule type" value="Genomic_DNA"/>
</dbReference>
<feature type="transmembrane region" description="Helical" evidence="6">
    <location>
        <begin position="179"/>
        <end position="205"/>
    </location>
</feature>
<feature type="transmembrane region" description="Helical" evidence="6">
    <location>
        <begin position="12"/>
        <end position="29"/>
    </location>
</feature>
<dbReference type="NCBIfam" id="TIGR00785">
    <property type="entry name" value="dass"/>
    <property type="match status" value="1"/>
</dbReference>
<feature type="transmembrane region" description="Helical" evidence="6">
    <location>
        <begin position="374"/>
        <end position="395"/>
    </location>
</feature>
<dbReference type="AlphaFoldDB" id="A0A381NEW2"/>
<evidence type="ECO:0000256" key="6">
    <source>
        <dbReference type="SAM" id="Phobius"/>
    </source>
</evidence>
<dbReference type="GO" id="GO:0015141">
    <property type="term" value="F:succinate transmembrane transporter activity"/>
    <property type="evidence" value="ECO:0007669"/>
    <property type="project" value="UniProtKB-ARBA"/>
</dbReference>
<feature type="transmembrane region" description="Helical" evidence="6">
    <location>
        <begin position="464"/>
        <end position="488"/>
    </location>
</feature>
<keyword evidence="3 6" id="KW-0812">Transmembrane</keyword>
<dbReference type="CDD" id="cd01115">
    <property type="entry name" value="SLC13_permease"/>
    <property type="match status" value="1"/>
</dbReference>
<feature type="transmembrane region" description="Helical" evidence="6">
    <location>
        <begin position="225"/>
        <end position="252"/>
    </location>
</feature>
<dbReference type="GO" id="GO:0005886">
    <property type="term" value="C:plasma membrane"/>
    <property type="evidence" value="ECO:0007669"/>
    <property type="project" value="TreeGrafter"/>
</dbReference>
<feature type="transmembrane region" description="Helical" evidence="6">
    <location>
        <begin position="273"/>
        <end position="290"/>
    </location>
</feature>
<evidence type="ECO:0008006" key="8">
    <source>
        <dbReference type="Google" id="ProtNLM"/>
    </source>
</evidence>
<gene>
    <name evidence="7" type="ORF">METZ01_LOCUS5488</name>
</gene>
<evidence type="ECO:0000256" key="4">
    <source>
        <dbReference type="ARBA" id="ARBA00022989"/>
    </source>
</evidence>
<protein>
    <recommendedName>
        <fullName evidence="8">Citrate transporter-like domain-containing protein</fullName>
    </recommendedName>
</protein>
<keyword evidence="4 6" id="KW-1133">Transmembrane helix</keyword>
<organism evidence="7">
    <name type="scientific">marine metagenome</name>
    <dbReference type="NCBI Taxonomy" id="408172"/>
    <lineage>
        <taxon>unclassified sequences</taxon>
        <taxon>metagenomes</taxon>
        <taxon>ecological metagenomes</taxon>
    </lineage>
</organism>